<proteinExistence type="predicted"/>
<evidence type="ECO:0000313" key="2">
    <source>
        <dbReference type="Proteomes" id="UP000246145"/>
    </source>
</evidence>
<protein>
    <submittedName>
        <fullName evidence="1">Uncharacterized protein</fullName>
    </submittedName>
</protein>
<keyword evidence="2" id="KW-1185">Reference proteome</keyword>
<dbReference type="Proteomes" id="UP000246145">
    <property type="component" value="Unassembled WGS sequence"/>
</dbReference>
<gene>
    <name evidence="1" type="ORF">C7440_1639</name>
</gene>
<organism evidence="1 2">
    <name type="scientific">Pusillimonas noertemannii</name>
    <dbReference type="NCBI Taxonomy" id="305977"/>
    <lineage>
        <taxon>Bacteria</taxon>
        <taxon>Pseudomonadati</taxon>
        <taxon>Pseudomonadota</taxon>
        <taxon>Betaproteobacteria</taxon>
        <taxon>Burkholderiales</taxon>
        <taxon>Alcaligenaceae</taxon>
        <taxon>Pusillimonas</taxon>
    </lineage>
</organism>
<comment type="caution">
    <text evidence="1">The sequence shown here is derived from an EMBL/GenBank/DDBJ whole genome shotgun (WGS) entry which is preliminary data.</text>
</comment>
<reference evidence="1 2" key="1">
    <citation type="submission" date="2018-04" db="EMBL/GenBank/DDBJ databases">
        <title>Genomic Encyclopedia of Type Strains, Phase IV (KMG-IV): sequencing the most valuable type-strain genomes for metagenomic binning, comparative biology and taxonomic classification.</title>
        <authorList>
            <person name="Goeker M."/>
        </authorList>
    </citation>
    <scope>NUCLEOTIDE SEQUENCE [LARGE SCALE GENOMIC DNA]</scope>
    <source>
        <strain evidence="1 2">DSM 10065</strain>
    </source>
</reference>
<accession>A0A2U1CMD0</accession>
<dbReference type="RefSeq" id="WP_116518140.1">
    <property type="nucleotide sequence ID" value="NZ_JACCEX010000002.1"/>
</dbReference>
<dbReference type="OrthoDB" id="10017505at2"/>
<dbReference type="EMBL" id="QEKO01000002">
    <property type="protein sequence ID" value="PVY62147.1"/>
    <property type="molecule type" value="Genomic_DNA"/>
</dbReference>
<dbReference type="AlphaFoldDB" id="A0A2U1CMD0"/>
<sequence length="162" mass="18000">MTEIPMDEMQADILASINNFALGRPVRNSTLAEVRDIARTYFRDRYARGEFSLIFDGAMVTGIKAKLGDTPDKLDLSYETDFFPRARYAGQSGDCIVLGFHGNYDLYYAAQGDLPGTLVARYGNSGADYESANPWLLSWEQVAESGAHFHEALRRAKTLGCI</sequence>
<name>A0A2U1CMD0_9BURK</name>
<evidence type="ECO:0000313" key="1">
    <source>
        <dbReference type="EMBL" id="PVY62147.1"/>
    </source>
</evidence>